<evidence type="ECO:0000313" key="4">
    <source>
        <dbReference type="Proteomes" id="UP000198553"/>
    </source>
</evidence>
<name>A0A1H8DFZ1_9BACI</name>
<feature type="domain" description="HAAS transmembrane region" evidence="2">
    <location>
        <begin position="88"/>
        <end position="200"/>
    </location>
</feature>
<dbReference type="Proteomes" id="UP000198553">
    <property type="component" value="Unassembled WGS sequence"/>
</dbReference>
<feature type="transmembrane region" description="Helical" evidence="1">
    <location>
        <begin position="198"/>
        <end position="216"/>
    </location>
</feature>
<dbReference type="Pfam" id="PF08006">
    <property type="entry name" value="HAAS_TM"/>
    <property type="match status" value="1"/>
</dbReference>
<dbReference type="STRING" id="930146.SAMN05192533_108181"/>
<feature type="transmembrane region" description="Helical" evidence="1">
    <location>
        <begin position="103"/>
        <end position="125"/>
    </location>
</feature>
<dbReference type="PANTHER" id="PTHR41307">
    <property type="entry name" value="MEMBRANE PROTEIN-RELATED"/>
    <property type="match status" value="1"/>
</dbReference>
<evidence type="ECO:0000256" key="1">
    <source>
        <dbReference type="SAM" id="Phobius"/>
    </source>
</evidence>
<dbReference type="SUPFAM" id="SSF158560">
    <property type="entry name" value="BH3980-like"/>
    <property type="match status" value="1"/>
</dbReference>
<feature type="transmembrane region" description="Helical" evidence="1">
    <location>
        <begin position="137"/>
        <end position="163"/>
    </location>
</feature>
<evidence type="ECO:0000313" key="3">
    <source>
        <dbReference type="EMBL" id="SEN05458.1"/>
    </source>
</evidence>
<evidence type="ECO:0000259" key="2">
    <source>
        <dbReference type="Pfam" id="PF08006"/>
    </source>
</evidence>
<feature type="transmembrane region" description="Helical" evidence="1">
    <location>
        <begin position="222"/>
        <end position="241"/>
    </location>
</feature>
<accession>A0A1H8DFZ1</accession>
<dbReference type="AlphaFoldDB" id="A0A1H8DFZ1"/>
<dbReference type="RefSeq" id="WP_090746124.1">
    <property type="nucleotide sequence ID" value="NZ_FOBW01000008.1"/>
</dbReference>
<proteinExistence type="predicted"/>
<organism evidence="3 4">
    <name type="scientific">Mesobacillus persicus</name>
    <dbReference type="NCBI Taxonomy" id="930146"/>
    <lineage>
        <taxon>Bacteria</taxon>
        <taxon>Bacillati</taxon>
        <taxon>Bacillota</taxon>
        <taxon>Bacilli</taxon>
        <taxon>Bacillales</taxon>
        <taxon>Bacillaceae</taxon>
        <taxon>Mesobacillus</taxon>
    </lineage>
</organism>
<feature type="transmembrane region" description="Helical" evidence="1">
    <location>
        <begin position="74"/>
        <end position="91"/>
    </location>
</feature>
<keyword evidence="1" id="KW-0812">Transmembrane</keyword>
<feature type="transmembrane region" description="Helical" evidence="1">
    <location>
        <begin position="175"/>
        <end position="191"/>
    </location>
</feature>
<dbReference type="EMBL" id="FOBW01000008">
    <property type="protein sequence ID" value="SEN05458.1"/>
    <property type="molecule type" value="Genomic_DNA"/>
</dbReference>
<protein>
    <submittedName>
        <fullName evidence="3">Uncharacterized membrane-anchored protein</fullName>
    </submittedName>
</protein>
<keyword evidence="4" id="KW-1185">Reference proteome</keyword>
<dbReference type="InterPro" id="IPR012963">
    <property type="entry name" value="HAAS_TM"/>
</dbReference>
<dbReference type="PANTHER" id="PTHR41307:SF1">
    <property type="entry name" value="MEMBRANE PROTEIN"/>
    <property type="match status" value="1"/>
</dbReference>
<keyword evidence="1" id="KW-0472">Membrane</keyword>
<sequence length="251" mass="28906">MLSSKSEEFIDNLRMYLRVSGKNERDINELIEELKDHLMEVEKSGRSIEDIIDLTPEQYMASLKKEMKTDYKQLIKLLPIYFLGVIAYFLMGPAIRGEFELNSIQVVGFPIIATLGLIIYVYFLQQAGRKQYSNKKFFIGGMIASSVVTITIVLLLVGSYFLVDPFFIGNWKTDIIVIVICCCILITTAIWSKTWIPIWLPTILFIPDVFTRFTDWGVEKVLMVQLGSFLLMFVVLFLNLWSVEKRKKAGI</sequence>
<keyword evidence="1" id="KW-1133">Transmembrane helix</keyword>
<reference evidence="4" key="1">
    <citation type="submission" date="2016-10" db="EMBL/GenBank/DDBJ databases">
        <authorList>
            <person name="Varghese N."/>
            <person name="Submissions S."/>
        </authorList>
    </citation>
    <scope>NUCLEOTIDE SEQUENCE [LARGE SCALE GENOMIC DNA]</scope>
    <source>
        <strain evidence="4">B48,IBRC-M 10115,DSM 25386,CECT 8001</strain>
    </source>
</reference>
<gene>
    <name evidence="3" type="ORF">SAMN05192533_108181</name>
</gene>
<dbReference type="OrthoDB" id="1750748at2"/>